<evidence type="ECO:0000313" key="2">
    <source>
        <dbReference type="Proteomes" id="UP000644147"/>
    </source>
</evidence>
<comment type="caution">
    <text evidence="1">The sequence shown here is derived from an EMBL/GenBank/DDBJ whole genome shotgun (WGS) entry which is preliminary data.</text>
</comment>
<gene>
    <name evidence="1" type="ORF">I5M27_04285</name>
</gene>
<reference evidence="1 2" key="1">
    <citation type="submission" date="2020-12" db="EMBL/GenBank/DDBJ databases">
        <title>Bacterial novel species Adhaeribacter sp. BT258 isolated from soil.</title>
        <authorList>
            <person name="Jung H.-Y."/>
        </authorList>
    </citation>
    <scope>NUCLEOTIDE SEQUENCE [LARGE SCALE GENOMIC DNA]</scope>
    <source>
        <strain evidence="1 2">BT258</strain>
    </source>
</reference>
<proteinExistence type="predicted"/>
<dbReference type="InterPro" id="IPR011990">
    <property type="entry name" value="TPR-like_helical_dom_sf"/>
</dbReference>
<dbReference type="EMBL" id="JAEHFX010000002">
    <property type="protein sequence ID" value="MBK0402188.1"/>
    <property type="molecule type" value="Genomic_DNA"/>
</dbReference>
<name>A0ABS1BYR5_9BACT</name>
<evidence type="ECO:0000313" key="1">
    <source>
        <dbReference type="EMBL" id="MBK0402188.1"/>
    </source>
</evidence>
<keyword evidence="2" id="KW-1185">Reference proteome</keyword>
<accession>A0ABS1BYR5</accession>
<dbReference type="SUPFAM" id="SSF48452">
    <property type="entry name" value="TPR-like"/>
    <property type="match status" value="1"/>
</dbReference>
<sequence>MILFFTFWSFFHSVFAAQEINIPALRQLFYEARDSEKKADLLFEKIGNYGGKEGILIAYKAGAYALKAKYGANPLNKLKNVKKAQQYFSEAVQRDPQNLEIRFMRYAVEVQTPDFIGYSEHVNEDKNLLLNGLRKFPNSGFTLETATIARDFMRQYCECSEQEKQFVQQLRL</sequence>
<evidence type="ECO:0008006" key="3">
    <source>
        <dbReference type="Google" id="ProtNLM"/>
    </source>
</evidence>
<organism evidence="1 2">
    <name type="scientific">Adhaeribacter terrigena</name>
    <dbReference type="NCBI Taxonomy" id="2793070"/>
    <lineage>
        <taxon>Bacteria</taxon>
        <taxon>Pseudomonadati</taxon>
        <taxon>Bacteroidota</taxon>
        <taxon>Cytophagia</taxon>
        <taxon>Cytophagales</taxon>
        <taxon>Hymenobacteraceae</taxon>
        <taxon>Adhaeribacter</taxon>
    </lineage>
</organism>
<dbReference type="RefSeq" id="WP_200504902.1">
    <property type="nucleotide sequence ID" value="NZ_JAEHFX010000002.1"/>
</dbReference>
<protein>
    <recommendedName>
        <fullName evidence="3">Sel1 repeat family protein</fullName>
    </recommendedName>
</protein>
<dbReference type="Proteomes" id="UP000644147">
    <property type="component" value="Unassembled WGS sequence"/>
</dbReference>